<sequence length="197" mass="22750">MRFGELKTVLIVYIFRGLEDTPVYVHSAYLERWQPFPDELYYDSYIINYTLVETYTVLRTLSKQMQECWHPNPVVRLTALRVKKTLCKLDADNTVKIFIWFTYAADAAIPATVDAGGLLAFLSIFSLVTKRMEPFCLGLNSHHLLLSSSGICEHQSFLLLFYLTERLNALTVLSMEKNFLSCHLEIKEKIIENLAEI</sequence>
<accession>A0A7R9CWI1</accession>
<protein>
    <submittedName>
        <fullName evidence="1">Uncharacterized protein</fullName>
    </submittedName>
</protein>
<organism evidence="1">
    <name type="scientific">Timema cristinae</name>
    <name type="common">Walking stick</name>
    <dbReference type="NCBI Taxonomy" id="61476"/>
    <lineage>
        <taxon>Eukaryota</taxon>
        <taxon>Metazoa</taxon>
        <taxon>Ecdysozoa</taxon>
        <taxon>Arthropoda</taxon>
        <taxon>Hexapoda</taxon>
        <taxon>Insecta</taxon>
        <taxon>Pterygota</taxon>
        <taxon>Neoptera</taxon>
        <taxon>Polyneoptera</taxon>
        <taxon>Phasmatodea</taxon>
        <taxon>Timematodea</taxon>
        <taxon>Timematoidea</taxon>
        <taxon>Timematidae</taxon>
        <taxon>Timema</taxon>
    </lineage>
</organism>
<name>A0A7R9CWI1_TIMCR</name>
<evidence type="ECO:0000313" key="1">
    <source>
        <dbReference type="EMBL" id="CAD7403574.1"/>
    </source>
</evidence>
<dbReference type="EMBL" id="OC318892">
    <property type="protein sequence ID" value="CAD7403574.1"/>
    <property type="molecule type" value="Genomic_DNA"/>
</dbReference>
<gene>
    <name evidence="1" type="ORF">TCEB3V08_LOCUS7053</name>
</gene>
<reference evidence="1" key="1">
    <citation type="submission" date="2020-11" db="EMBL/GenBank/DDBJ databases">
        <authorList>
            <person name="Tran Van P."/>
        </authorList>
    </citation>
    <scope>NUCLEOTIDE SEQUENCE</scope>
</reference>
<dbReference type="AlphaFoldDB" id="A0A7R9CWI1"/>
<proteinExistence type="predicted"/>